<protein>
    <submittedName>
        <fullName evidence="1">Uncharacterized protein</fullName>
    </submittedName>
</protein>
<dbReference type="RefSeq" id="WP_184486161.1">
    <property type="nucleotide sequence ID" value="NZ_JACHIV010000001.1"/>
</dbReference>
<keyword evidence="2" id="KW-1185">Reference proteome</keyword>
<reference evidence="1 2" key="1">
    <citation type="submission" date="2020-08" db="EMBL/GenBank/DDBJ databases">
        <title>Sequencing the genomes of 1000 actinobacteria strains.</title>
        <authorList>
            <person name="Klenk H.-P."/>
        </authorList>
    </citation>
    <scope>NUCLEOTIDE SEQUENCE [LARGE SCALE GENOMIC DNA]</scope>
    <source>
        <strain evidence="1 2">DSM 45582</strain>
    </source>
</reference>
<dbReference type="EMBL" id="JACHIV010000001">
    <property type="protein sequence ID" value="MBB5070828.1"/>
    <property type="molecule type" value="Genomic_DNA"/>
</dbReference>
<organism evidence="1 2">
    <name type="scientific">Saccharopolyspora gloriosae</name>
    <dbReference type="NCBI Taxonomy" id="455344"/>
    <lineage>
        <taxon>Bacteria</taxon>
        <taxon>Bacillati</taxon>
        <taxon>Actinomycetota</taxon>
        <taxon>Actinomycetes</taxon>
        <taxon>Pseudonocardiales</taxon>
        <taxon>Pseudonocardiaceae</taxon>
        <taxon>Saccharopolyspora</taxon>
    </lineage>
</organism>
<proteinExistence type="predicted"/>
<evidence type="ECO:0000313" key="1">
    <source>
        <dbReference type="EMBL" id="MBB5070828.1"/>
    </source>
</evidence>
<comment type="caution">
    <text evidence="1">The sequence shown here is derived from an EMBL/GenBank/DDBJ whole genome shotgun (WGS) entry which is preliminary data.</text>
</comment>
<accession>A0A840NKI8</accession>
<dbReference type="Proteomes" id="UP000580474">
    <property type="component" value="Unassembled WGS sequence"/>
</dbReference>
<name>A0A840NKI8_9PSEU</name>
<dbReference type="AlphaFoldDB" id="A0A840NKI8"/>
<sequence length="75" mass="7604">MGETRRVVHVATGPVLGEYRALCEAVLGVDEAEVLDGVTGMPCMACSRILALGEENSAGPAVVGVGSVPRVEPGP</sequence>
<gene>
    <name evidence="1" type="ORF">BJ969_003916</name>
</gene>
<evidence type="ECO:0000313" key="2">
    <source>
        <dbReference type="Proteomes" id="UP000580474"/>
    </source>
</evidence>